<feature type="region of interest" description="Disordered" evidence="1">
    <location>
        <begin position="1"/>
        <end position="61"/>
    </location>
</feature>
<protein>
    <submittedName>
        <fullName evidence="3">Acetyltransferase involved in cellulose biosynthesis, CelD/BcsL family</fullName>
    </submittedName>
</protein>
<sequence>MNHTVRAEGTRRPPTLAPDGAAAAPDGVASASEGPAPDVRGGDTPGGDRAPAARRPAGAPVRDRTGLVVEIVEDEREFAALAPAWGRLHRRCAAATPFQSHAWTHSWWRSYGRRGRLRLVLVRDGAELRALAPLTRVRGPVPALVPLGGAISDYADVLLDDEYAGPAATALAEGLAAAARTAVIDFREVRPGAAVEQVYDLWRGPRRRLEDSLCLELPAAPMDELIGRLPSGKAQRVRAKLRKLDALGVERTVVPPEGVEAALHRLLELHRLQWRGRKVTAEHLTDRFAAHLVRAVGPMVREGDAVVTEFRLDGSVAAVDLTLLSRGLAGGYLYGAHPRLRERKADVAVMLLDACSRHTGPEAGRTVLSLLRGDEPYKHHWRPDPVANRRLLLARRHTAPLIGAVLADVAARRRGKELLRRRRERGGDSG</sequence>
<feature type="compositionally biased region" description="Low complexity" evidence="1">
    <location>
        <begin position="17"/>
        <end position="32"/>
    </location>
</feature>
<feature type="compositionally biased region" description="Low complexity" evidence="1">
    <location>
        <begin position="47"/>
        <end position="60"/>
    </location>
</feature>
<dbReference type="GO" id="GO:0016740">
    <property type="term" value="F:transferase activity"/>
    <property type="evidence" value="ECO:0007669"/>
    <property type="project" value="UniProtKB-KW"/>
</dbReference>
<dbReference type="Proteomes" id="UP000198614">
    <property type="component" value="Unassembled WGS sequence"/>
</dbReference>
<dbReference type="Pfam" id="PF13480">
    <property type="entry name" value="Acetyltransf_6"/>
    <property type="match status" value="1"/>
</dbReference>
<organism evidence="3 4">
    <name type="scientific">Streptomyces griseoaurantiacus</name>
    <dbReference type="NCBI Taxonomy" id="68213"/>
    <lineage>
        <taxon>Bacteria</taxon>
        <taxon>Bacillati</taxon>
        <taxon>Actinomycetota</taxon>
        <taxon>Actinomycetes</taxon>
        <taxon>Kitasatosporales</taxon>
        <taxon>Streptomycetaceae</taxon>
        <taxon>Streptomyces</taxon>
        <taxon>Streptomyces aurantiacus group</taxon>
    </lineage>
</organism>
<keyword evidence="3" id="KW-0808">Transferase</keyword>
<dbReference type="SUPFAM" id="SSF55729">
    <property type="entry name" value="Acyl-CoA N-acyltransferases (Nat)"/>
    <property type="match status" value="1"/>
</dbReference>
<name>A0A1G7BI99_9ACTN</name>
<dbReference type="AlphaFoldDB" id="A0A1G7BI99"/>
<dbReference type="InterPro" id="IPR038740">
    <property type="entry name" value="BioF2-like_GNAT_dom"/>
</dbReference>
<proteinExistence type="predicted"/>
<evidence type="ECO:0000256" key="1">
    <source>
        <dbReference type="SAM" id="MobiDB-lite"/>
    </source>
</evidence>
<feature type="domain" description="BioF2-like acetyltransferase" evidence="2">
    <location>
        <begin position="234"/>
        <end position="379"/>
    </location>
</feature>
<gene>
    <name evidence="3" type="ORF">SAMN05216260_101120</name>
</gene>
<dbReference type="InterPro" id="IPR016181">
    <property type="entry name" value="Acyl_CoA_acyltransferase"/>
</dbReference>
<feature type="compositionally biased region" description="Basic and acidic residues" evidence="1">
    <location>
        <begin position="1"/>
        <end position="11"/>
    </location>
</feature>
<evidence type="ECO:0000313" key="4">
    <source>
        <dbReference type="Proteomes" id="UP000198614"/>
    </source>
</evidence>
<accession>A0A1G7BI99</accession>
<evidence type="ECO:0000313" key="3">
    <source>
        <dbReference type="EMBL" id="SDE26713.1"/>
    </source>
</evidence>
<reference evidence="3 4" key="1">
    <citation type="submission" date="2016-10" db="EMBL/GenBank/DDBJ databases">
        <authorList>
            <person name="de Groot N.N."/>
        </authorList>
    </citation>
    <scope>NUCLEOTIDE SEQUENCE [LARGE SCALE GENOMIC DNA]</scope>
    <source>
        <strain evidence="3 4">CGMCC 4.1859</strain>
    </source>
</reference>
<dbReference type="EMBL" id="FNAX01000001">
    <property type="protein sequence ID" value="SDE26713.1"/>
    <property type="molecule type" value="Genomic_DNA"/>
</dbReference>
<evidence type="ECO:0000259" key="2">
    <source>
        <dbReference type="Pfam" id="PF13480"/>
    </source>
</evidence>